<comment type="similarity">
    <text evidence="11">Belongs to the Thz kinase family.</text>
</comment>
<dbReference type="EC" id="2.7.1.50" evidence="11"/>
<evidence type="ECO:0000256" key="3">
    <source>
        <dbReference type="ARBA" id="ARBA00004868"/>
    </source>
</evidence>
<organism evidence="12 13">
    <name type="scientific">Desulfosarcina alkanivorans</name>
    <dbReference type="NCBI Taxonomy" id="571177"/>
    <lineage>
        <taxon>Bacteria</taxon>
        <taxon>Pseudomonadati</taxon>
        <taxon>Thermodesulfobacteriota</taxon>
        <taxon>Desulfobacteria</taxon>
        <taxon>Desulfobacterales</taxon>
        <taxon>Desulfosarcinaceae</taxon>
        <taxon>Desulfosarcina</taxon>
    </lineage>
</organism>
<keyword evidence="8 11" id="KW-0067">ATP-binding</keyword>
<feature type="binding site" evidence="11">
    <location>
        <position position="127"/>
    </location>
    <ligand>
        <name>ATP</name>
        <dbReference type="ChEBI" id="CHEBI:30616"/>
    </ligand>
</feature>
<dbReference type="Gene3D" id="3.40.1190.20">
    <property type="match status" value="1"/>
</dbReference>
<comment type="function">
    <text evidence="11">Catalyzes the phosphorylation of the hydroxyl group of 4-methyl-5-beta-hydroxyethylthiazole (THZ).</text>
</comment>
<evidence type="ECO:0000256" key="10">
    <source>
        <dbReference type="ARBA" id="ARBA00022977"/>
    </source>
</evidence>
<dbReference type="KEGG" id="dalk:DSCA_24670"/>
<keyword evidence="9 11" id="KW-0460">Magnesium</keyword>
<evidence type="ECO:0000256" key="5">
    <source>
        <dbReference type="ARBA" id="ARBA00022723"/>
    </source>
</evidence>
<evidence type="ECO:0000256" key="1">
    <source>
        <dbReference type="ARBA" id="ARBA00001771"/>
    </source>
</evidence>
<dbReference type="RefSeq" id="WP_231716461.1">
    <property type="nucleotide sequence ID" value="NZ_AP021874.1"/>
</dbReference>
<dbReference type="InterPro" id="IPR029056">
    <property type="entry name" value="Ribokinase-like"/>
</dbReference>
<keyword evidence="4 11" id="KW-0808">Transferase</keyword>
<reference evidence="12 13" key="1">
    <citation type="submission" date="2019-11" db="EMBL/GenBank/DDBJ databases">
        <title>Comparative genomics of hydrocarbon-degrading Desulfosarcina strains.</title>
        <authorList>
            <person name="Watanabe M."/>
            <person name="Kojima H."/>
            <person name="Fukui M."/>
        </authorList>
    </citation>
    <scope>NUCLEOTIDE SEQUENCE [LARGE SCALE GENOMIC DNA]</scope>
    <source>
        <strain evidence="12 13">PL12</strain>
    </source>
</reference>
<keyword evidence="10 11" id="KW-0784">Thiamine biosynthesis</keyword>
<evidence type="ECO:0000256" key="11">
    <source>
        <dbReference type="HAMAP-Rule" id="MF_00228"/>
    </source>
</evidence>
<dbReference type="NCBIfam" id="NF006830">
    <property type="entry name" value="PRK09355.1"/>
    <property type="match status" value="1"/>
</dbReference>
<dbReference type="GO" id="GO:0000287">
    <property type="term" value="F:magnesium ion binding"/>
    <property type="evidence" value="ECO:0007669"/>
    <property type="project" value="UniProtKB-UniRule"/>
</dbReference>
<dbReference type="SUPFAM" id="SSF53613">
    <property type="entry name" value="Ribokinase-like"/>
    <property type="match status" value="1"/>
</dbReference>
<dbReference type="HAMAP" id="MF_00228">
    <property type="entry name" value="Thz_kinase"/>
    <property type="match status" value="1"/>
</dbReference>
<dbReference type="EMBL" id="AP021874">
    <property type="protein sequence ID" value="BBO68537.1"/>
    <property type="molecule type" value="Genomic_DNA"/>
</dbReference>
<keyword evidence="5 11" id="KW-0479">Metal-binding</keyword>
<dbReference type="CDD" id="cd01170">
    <property type="entry name" value="THZ_kinase"/>
    <property type="match status" value="1"/>
</dbReference>
<dbReference type="PIRSF" id="PIRSF000513">
    <property type="entry name" value="Thz_kinase"/>
    <property type="match status" value="1"/>
</dbReference>
<dbReference type="NCBIfam" id="TIGR00694">
    <property type="entry name" value="thiM"/>
    <property type="match status" value="1"/>
</dbReference>
<sequence length="277" mass="28533">MGDPFAGMRTMTADLLVKVRETAPLVHNITNYVVMTSSANILLSAGASPVMAHSRKEVADMAAMAGALVLNIGTLSESWIEAMVLAAGAANQRGIPVILDPVGAGATGFRTRTVMHILRQVDVSVIRGNASEVFSLSDHSVTTRGVDSSLSLSDGIVDSAGAIARQHGCIVAISGERDLITDGDRVLRVANGVPLMTRVTGLGCGLSAVTGAFCAVAGEDLLAATAAAFGFYGLCGQLAFDASDRPGSFYVAFLDALYAAGSAEIDDLLDIRQDGSI</sequence>
<dbReference type="UniPathway" id="UPA00060">
    <property type="reaction ID" value="UER00139"/>
</dbReference>
<protein>
    <recommendedName>
        <fullName evidence="11">Hydroxyethylthiazole kinase</fullName>
        <ecNumber evidence="11">2.7.1.50</ecNumber>
    </recommendedName>
    <alternativeName>
        <fullName evidence="11">4-methyl-5-beta-hydroxyethylthiazole kinase</fullName>
        <shortName evidence="11">TH kinase</shortName>
        <shortName evidence="11">Thz kinase</shortName>
    </alternativeName>
</protein>
<comment type="pathway">
    <text evidence="3 11">Cofactor biosynthesis; thiamine diphosphate biosynthesis; 4-methyl-5-(2-phosphoethyl)-thiazole from 5-(2-hydroxyethyl)-4-methylthiazole: step 1/1.</text>
</comment>
<dbReference type="Pfam" id="PF02110">
    <property type="entry name" value="HK"/>
    <property type="match status" value="1"/>
</dbReference>
<feature type="binding site" evidence="11">
    <location>
        <position position="51"/>
    </location>
    <ligand>
        <name>substrate</name>
    </ligand>
</feature>
<feature type="binding site" evidence="11">
    <location>
        <position position="201"/>
    </location>
    <ligand>
        <name>substrate</name>
    </ligand>
</feature>
<keyword evidence="7 11" id="KW-0418">Kinase</keyword>
<evidence type="ECO:0000313" key="12">
    <source>
        <dbReference type="EMBL" id="BBO68537.1"/>
    </source>
</evidence>
<evidence type="ECO:0000256" key="6">
    <source>
        <dbReference type="ARBA" id="ARBA00022741"/>
    </source>
</evidence>
<dbReference type="AlphaFoldDB" id="A0A5K7YV26"/>
<evidence type="ECO:0000256" key="9">
    <source>
        <dbReference type="ARBA" id="ARBA00022842"/>
    </source>
</evidence>
<keyword evidence="13" id="KW-1185">Reference proteome</keyword>
<accession>A0A5K7YV26</accession>
<comment type="catalytic activity">
    <reaction evidence="1 11">
        <text>5-(2-hydroxyethyl)-4-methylthiazole + ATP = 4-methyl-5-(2-phosphooxyethyl)-thiazole + ADP + H(+)</text>
        <dbReference type="Rhea" id="RHEA:24212"/>
        <dbReference type="ChEBI" id="CHEBI:15378"/>
        <dbReference type="ChEBI" id="CHEBI:17957"/>
        <dbReference type="ChEBI" id="CHEBI:30616"/>
        <dbReference type="ChEBI" id="CHEBI:58296"/>
        <dbReference type="ChEBI" id="CHEBI:456216"/>
        <dbReference type="EC" id="2.7.1.50"/>
    </reaction>
</comment>
<evidence type="ECO:0000256" key="2">
    <source>
        <dbReference type="ARBA" id="ARBA00001946"/>
    </source>
</evidence>
<dbReference type="GO" id="GO:0009228">
    <property type="term" value="P:thiamine biosynthetic process"/>
    <property type="evidence" value="ECO:0007669"/>
    <property type="project" value="UniProtKB-KW"/>
</dbReference>
<evidence type="ECO:0000313" key="13">
    <source>
        <dbReference type="Proteomes" id="UP000427906"/>
    </source>
</evidence>
<dbReference type="PRINTS" id="PR01099">
    <property type="entry name" value="HYETHTZKNASE"/>
</dbReference>
<keyword evidence="6 11" id="KW-0547">Nucleotide-binding</keyword>
<dbReference type="InterPro" id="IPR000417">
    <property type="entry name" value="Hyethyz_kinase"/>
</dbReference>
<dbReference type="GO" id="GO:0005524">
    <property type="term" value="F:ATP binding"/>
    <property type="evidence" value="ECO:0007669"/>
    <property type="project" value="UniProtKB-UniRule"/>
</dbReference>
<evidence type="ECO:0000256" key="7">
    <source>
        <dbReference type="ARBA" id="ARBA00022777"/>
    </source>
</evidence>
<evidence type="ECO:0000256" key="4">
    <source>
        <dbReference type="ARBA" id="ARBA00022679"/>
    </source>
</evidence>
<name>A0A5K7YV26_9BACT</name>
<proteinExistence type="inferred from homology"/>
<comment type="cofactor">
    <cofactor evidence="2 11">
        <name>Mg(2+)</name>
        <dbReference type="ChEBI" id="CHEBI:18420"/>
    </cofactor>
</comment>
<evidence type="ECO:0000256" key="8">
    <source>
        <dbReference type="ARBA" id="ARBA00022840"/>
    </source>
</evidence>
<feature type="binding site" evidence="11">
    <location>
        <position position="174"/>
    </location>
    <ligand>
        <name>ATP</name>
        <dbReference type="ChEBI" id="CHEBI:30616"/>
    </ligand>
</feature>
<dbReference type="GO" id="GO:0009229">
    <property type="term" value="P:thiamine diphosphate biosynthetic process"/>
    <property type="evidence" value="ECO:0007669"/>
    <property type="project" value="UniProtKB-UniRule"/>
</dbReference>
<gene>
    <name evidence="11 12" type="primary">thiM</name>
    <name evidence="12" type="ORF">DSCA_24670</name>
</gene>
<dbReference type="Proteomes" id="UP000427906">
    <property type="component" value="Chromosome"/>
</dbReference>
<dbReference type="GO" id="GO:0004417">
    <property type="term" value="F:hydroxyethylthiazole kinase activity"/>
    <property type="evidence" value="ECO:0007669"/>
    <property type="project" value="UniProtKB-UniRule"/>
</dbReference>